<evidence type="ECO:0000313" key="8">
    <source>
        <dbReference type="EMBL" id="WPX09745.1"/>
    </source>
</evidence>
<dbReference type="PANTHER" id="PTHR30636">
    <property type="entry name" value="UPF0701 PROTEIN YICC"/>
    <property type="match status" value="1"/>
</dbReference>
<dbReference type="RefSeq" id="WP_235375203.1">
    <property type="nucleotide sequence ID" value="NZ_CP139957.1"/>
</dbReference>
<dbReference type="Proteomes" id="UP001322744">
    <property type="component" value="Chromosome"/>
</dbReference>
<comment type="similarity">
    <text evidence="5">Belongs to the YicC/YloC family.</text>
</comment>
<evidence type="ECO:0000256" key="3">
    <source>
        <dbReference type="ARBA" id="ARBA00022759"/>
    </source>
</evidence>
<dbReference type="InterPro" id="IPR013551">
    <property type="entry name" value="YicC-like_C"/>
</dbReference>
<evidence type="ECO:0000313" key="9">
    <source>
        <dbReference type="Proteomes" id="UP001322744"/>
    </source>
</evidence>
<evidence type="ECO:0000256" key="2">
    <source>
        <dbReference type="ARBA" id="ARBA00022722"/>
    </source>
</evidence>
<dbReference type="EMBL" id="CP139957">
    <property type="protein sequence ID" value="WPX09745.1"/>
    <property type="molecule type" value="Genomic_DNA"/>
</dbReference>
<dbReference type="Pfam" id="PF03755">
    <property type="entry name" value="YicC-like_N"/>
    <property type="match status" value="1"/>
</dbReference>
<organism evidence="8 9">
    <name type="scientific">Anaerocellum danielii</name>
    <dbReference type="NCBI Taxonomy" id="1387557"/>
    <lineage>
        <taxon>Bacteria</taxon>
        <taxon>Bacillati</taxon>
        <taxon>Bacillota</taxon>
        <taxon>Bacillota incertae sedis</taxon>
        <taxon>Caldicellulosiruptorales</taxon>
        <taxon>Caldicellulosiruptoraceae</taxon>
        <taxon>Anaerocellum</taxon>
    </lineage>
</organism>
<keyword evidence="2" id="KW-0540">Nuclease</keyword>
<keyword evidence="9" id="KW-1185">Reference proteome</keyword>
<evidence type="ECO:0000259" key="6">
    <source>
        <dbReference type="Pfam" id="PF03755"/>
    </source>
</evidence>
<keyword evidence="3" id="KW-0255">Endonuclease</keyword>
<dbReference type="InterPro" id="IPR005229">
    <property type="entry name" value="YicC/YloC-like"/>
</dbReference>
<evidence type="ECO:0000259" key="7">
    <source>
        <dbReference type="Pfam" id="PF08340"/>
    </source>
</evidence>
<evidence type="ECO:0000256" key="5">
    <source>
        <dbReference type="ARBA" id="ARBA00035648"/>
    </source>
</evidence>
<dbReference type="EC" id="3.1.-.-" evidence="8"/>
<reference evidence="8 9" key="1">
    <citation type="submission" date="2023-12" db="EMBL/GenBank/DDBJ databases">
        <authorList>
            <person name="Manesh M.J.H."/>
            <person name="Bing R.G."/>
            <person name="Willard D.J."/>
            <person name="Kelly R.M."/>
        </authorList>
    </citation>
    <scope>NUCLEOTIDE SEQUENCE [LARGE SCALE GENOMIC DNA]</scope>
    <source>
        <strain evidence="8 9">DSM 8977</strain>
    </source>
</reference>
<feature type="domain" description="Endoribonuclease YicC-like N-terminal" evidence="6">
    <location>
        <begin position="19"/>
        <end position="175"/>
    </location>
</feature>
<dbReference type="NCBIfam" id="TIGR00255">
    <property type="entry name" value="YicC/YloC family endoribonuclease"/>
    <property type="match status" value="1"/>
</dbReference>
<proteinExistence type="inferred from homology"/>
<protein>
    <submittedName>
        <fullName evidence="8">YicC/YloC family endoribonuclease</fullName>
        <ecNumber evidence="8">3.1.-.-</ecNumber>
    </submittedName>
</protein>
<accession>A0ABZ0U243</accession>
<sequence>MSKDFFYNYIERIGYIIMIKSMTGYGGCKKIINEREYSVDIRSVNHRYLEINLKMPKEFIKFESEIKNVVSQYICRGKVDIYINFKSFSEKDYRIIPNIGIMKQYLEAINKIRENFSEVQDDFSLSTFIKLPDALVIETEELDVSTVKSELLDCIEEALQNLDKMRKTEGENLKKDILMRLESVKALVSRIEDYSKDLVENYREKLYKRVSEYFDLKNIDENRLMLEITLFADKSDITEELVRLKSHISQFAECLETGGSIGKKLDFIVQEMNRETNTIGAKSTIFEISQCVIGIKDELEKIREQVQNIE</sequence>
<dbReference type="PANTHER" id="PTHR30636:SF3">
    <property type="entry name" value="UPF0701 PROTEIN YICC"/>
    <property type="match status" value="1"/>
</dbReference>
<keyword evidence="4 8" id="KW-0378">Hydrolase</keyword>
<evidence type="ECO:0000256" key="4">
    <source>
        <dbReference type="ARBA" id="ARBA00022801"/>
    </source>
</evidence>
<dbReference type="InterPro" id="IPR013527">
    <property type="entry name" value="YicC-like_N"/>
</dbReference>
<dbReference type="GO" id="GO:0016787">
    <property type="term" value="F:hydrolase activity"/>
    <property type="evidence" value="ECO:0007669"/>
    <property type="project" value="UniProtKB-KW"/>
</dbReference>
<name>A0ABZ0U243_9FIRM</name>
<comment type="cofactor">
    <cofactor evidence="1">
        <name>a divalent metal cation</name>
        <dbReference type="ChEBI" id="CHEBI:60240"/>
    </cofactor>
</comment>
<gene>
    <name evidence="8" type="ORF">SOJ16_000985</name>
</gene>
<dbReference type="Pfam" id="PF08340">
    <property type="entry name" value="YicC-like_C"/>
    <property type="match status" value="1"/>
</dbReference>
<evidence type="ECO:0000256" key="1">
    <source>
        <dbReference type="ARBA" id="ARBA00001968"/>
    </source>
</evidence>
<feature type="domain" description="Endoribonuclease YicC-like C-terminal" evidence="7">
    <location>
        <begin position="191"/>
        <end position="310"/>
    </location>
</feature>